<feature type="transmembrane region" description="Helical" evidence="10">
    <location>
        <begin position="448"/>
        <end position="466"/>
    </location>
</feature>
<feature type="transmembrane region" description="Helical" evidence="10">
    <location>
        <begin position="486"/>
        <end position="503"/>
    </location>
</feature>
<feature type="transmembrane region" description="Helical" evidence="10">
    <location>
        <begin position="287"/>
        <end position="308"/>
    </location>
</feature>
<evidence type="ECO:0000256" key="9">
    <source>
        <dbReference type="RuleBase" id="RU362091"/>
    </source>
</evidence>
<evidence type="ECO:0000256" key="2">
    <source>
        <dbReference type="ARBA" id="ARBA00006434"/>
    </source>
</evidence>
<evidence type="ECO:0000256" key="3">
    <source>
        <dbReference type="ARBA" id="ARBA00022448"/>
    </source>
</evidence>
<feature type="transmembrane region" description="Helical" evidence="10">
    <location>
        <begin position="125"/>
        <end position="145"/>
    </location>
</feature>
<feature type="transmembrane region" description="Helical" evidence="10">
    <location>
        <begin position="392"/>
        <end position="412"/>
    </location>
</feature>
<dbReference type="InterPro" id="IPR038377">
    <property type="entry name" value="Na/Glc_symporter_sf"/>
</dbReference>
<dbReference type="CDD" id="cd11480">
    <property type="entry name" value="SLC5sbd_u4"/>
    <property type="match status" value="1"/>
</dbReference>
<dbReference type="InterPro" id="IPR050277">
    <property type="entry name" value="Sodium:Solute_Symporter"/>
</dbReference>
<evidence type="ECO:0000256" key="1">
    <source>
        <dbReference type="ARBA" id="ARBA00004651"/>
    </source>
</evidence>
<keyword evidence="12" id="KW-1185">Reference proteome</keyword>
<name>A0ABW2FT97_9ACTN</name>
<evidence type="ECO:0000256" key="10">
    <source>
        <dbReference type="SAM" id="Phobius"/>
    </source>
</evidence>
<keyword evidence="5 10" id="KW-0812">Transmembrane</keyword>
<dbReference type="Pfam" id="PF00474">
    <property type="entry name" value="SSF"/>
    <property type="match status" value="1"/>
</dbReference>
<comment type="subcellular location">
    <subcellularLocation>
        <location evidence="1">Cell membrane</location>
        <topology evidence="1">Multi-pass membrane protein</topology>
    </subcellularLocation>
</comment>
<keyword evidence="8 10" id="KW-0472">Membrane</keyword>
<evidence type="ECO:0000256" key="8">
    <source>
        <dbReference type="ARBA" id="ARBA00023136"/>
    </source>
</evidence>
<comment type="caution">
    <text evidence="11">The sequence shown here is derived from an EMBL/GenBank/DDBJ whole genome shotgun (WGS) entry which is preliminary data.</text>
</comment>
<reference evidence="12" key="1">
    <citation type="journal article" date="2019" name="Int. J. Syst. Evol. Microbiol.">
        <title>The Global Catalogue of Microorganisms (GCM) 10K type strain sequencing project: providing services to taxonomists for standard genome sequencing and annotation.</title>
        <authorList>
            <consortium name="The Broad Institute Genomics Platform"/>
            <consortium name="The Broad Institute Genome Sequencing Center for Infectious Disease"/>
            <person name="Wu L."/>
            <person name="Ma J."/>
        </authorList>
    </citation>
    <scope>NUCLEOTIDE SEQUENCE [LARGE SCALE GENOMIC DNA]</scope>
    <source>
        <strain evidence="12">CGMCC 1.12859</strain>
    </source>
</reference>
<keyword evidence="7 10" id="KW-1133">Transmembrane helix</keyword>
<gene>
    <name evidence="11" type="ORF">ACFQMG_13140</name>
</gene>
<keyword evidence="4" id="KW-1003">Cell membrane</keyword>
<feature type="transmembrane region" description="Helical" evidence="10">
    <location>
        <begin position="342"/>
        <end position="371"/>
    </location>
</feature>
<feature type="transmembrane region" description="Helical" evidence="10">
    <location>
        <begin position="151"/>
        <end position="178"/>
    </location>
</feature>
<sequence>MKDILGANTQAMILVSFLVVIGVCMLLCVMVGPDGDEIADFYTAGRTLTPLQNSLGLSGDYISAATLLGTTGVVAMSGYDGFTLALSTVMALGVLLLIARPLRNAGHYTLGDVLALRAGGAAPRIAAAVATLAVSVPFLVVQLSGAGSATALLLGMVGAGAQRTCTVLIGALMICYTVVGGMKGTSVVQIIKFVLTFGTVVVVAVLVLGHFHWSVDALLTAAAANSGRPGAYLRPGLQLGTSAEGWLNFIGLQLTVILGAACMPHMIMRVNASADGTAARRSTRHAVGMVGAFCLIVSVLGLGAAALVGDKVIGAVNPNGQGALLLLAGVLQGGTGTAAGSALFTAVACAVFVTVLAVVAGITLAAAAALAHDLHAHAVRRGTLPPAGEVRTVRLSVVAVGALGIVLAIAAQGYNVQFLSSLSVTIAASSVLPALLYSLFWSRYNRTGLLWTVYGGLLCSIGLQLFSPTVSGSALALFPHADFHWFPLQSSGLVSVPAAFLLGRAGSARGRRRGAGAESDFTAVRERVLLGADTG</sequence>
<proteinExistence type="inferred from homology"/>
<dbReference type="PANTHER" id="PTHR48086:SF6">
    <property type="entry name" value="CATION_ACETATE SYMPORTER ACTP"/>
    <property type="match status" value="1"/>
</dbReference>
<comment type="similarity">
    <text evidence="2 9">Belongs to the sodium:solute symporter (SSF) (TC 2.A.21) family.</text>
</comment>
<dbReference type="InterPro" id="IPR001734">
    <property type="entry name" value="Na/solute_symporter"/>
</dbReference>
<evidence type="ECO:0000256" key="4">
    <source>
        <dbReference type="ARBA" id="ARBA00022475"/>
    </source>
</evidence>
<feature type="transmembrane region" description="Helical" evidence="10">
    <location>
        <begin position="246"/>
        <end position="267"/>
    </location>
</feature>
<organism evidence="11 12">
    <name type="scientific">Kitasatospora paranensis</name>
    <dbReference type="NCBI Taxonomy" id="258053"/>
    <lineage>
        <taxon>Bacteria</taxon>
        <taxon>Bacillati</taxon>
        <taxon>Actinomycetota</taxon>
        <taxon>Actinomycetes</taxon>
        <taxon>Kitasatosporales</taxon>
        <taxon>Streptomycetaceae</taxon>
        <taxon>Kitasatospora</taxon>
    </lineage>
</organism>
<feature type="transmembrane region" description="Helical" evidence="10">
    <location>
        <begin position="81"/>
        <end position="99"/>
    </location>
</feature>
<protein>
    <submittedName>
        <fullName evidence="11">Cation acetate symporter</fullName>
    </submittedName>
</protein>
<keyword evidence="3" id="KW-0813">Transport</keyword>
<evidence type="ECO:0000256" key="7">
    <source>
        <dbReference type="ARBA" id="ARBA00022989"/>
    </source>
</evidence>
<dbReference type="Gene3D" id="1.20.1730.10">
    <property type="entry name" value="Sodium/glucose cotransporter"/>
    <property type="match status" value="1"/>
</dbReference>
<dbReference type="EMBL" id="JBHTAJ010000020">
    <property type="protein sequence ID" value="MFC7180500.1"/>
    <property type="molecule type" value="Genomic_DNA"/>
</dbReference>
<evidence type="ECO:0000313" key="11">
    <source>
        <dbReference type="EMBL" id="MFC7180500.1"/>
    </source>
</evidence>
<dbReference type="Proteomes" id="UP001596435">
    <property type="component" value="Unassembled WGS sequence"/>
</dbReference>
<evidence type="ECO:0000313" key="12">
    <source>
        <dbReference type="Proteomes" id="UP001596435"/>
    </source>
</evidence>
<feature type="transmembrane region" description="Helical" evidence="10">
    <location>
        <begin position="190"/>
        <end position="211"/>
    </location>
</feature>
<keyword evidence="6" id="KW-0769">Symport</keyword>
<feature type="transmembrane region" description="Helical" evidence="10">
    <location>
        <begin position="418"/>
        <end position="441"/>
    </location>
</feature>
<dbReference type="PROSITE" id="PS50283">
    <property type="entry name" value="NA_SOLUT_SYMP_3"/>
    <property type="match status" value="1"/>
</dbReference>
<evidence type="ECO:0000256" key="5">
    <source>
        <dbReference type="ARBA" id="ARBA00022692"/>
    </source>
</evidence>
<dbReference type="RefSeq" id="WP_345708701.1">
    <property type="nucleotide sequence ID" value="NZ_BAABKV010000001.1"/>
</dbReference>
<accession>A0ABW2FT97</accession>
<dbReference type="PANTHER" id="PTHR48086">
    <property type="entry name" value="SODIUM/PROLINE SYMPORTER-RELATED"/>
    <property type="match status" value="1"/>
</dbReference>
<feature type="transmembrane region" description="Helical" evidence="10">
    <location>
        <begin position="12"/>
        <end position="32"/>
    </location>
</feature>
<evidence type="ECO:0000256" key="6">
    <source>
        <dbReference type="ARBA" id="ARBA00022847"/>
    </source>
</evidence>